<evidence type="ECO:0000256" key="4">
    <source>
        <dbReference type="ARBA" id="ARBA00022692"/>
    </source>
</evidence>
<keyword evidence="4 7" id="KW-0812">Transmembrane</keyword>
<evidence type="ECO:0000256" key="1">
    <source>
        <dbReference type="ARBA" id="ARBA00004651"/>
    </source>
</evidence>
<dbReference type="Gene3D" id="3.40.720.10">
    <property type="entry name" value="Alkaline Phosphatase, subunit A"/>
    <property type="match status" value="1"/>
</dbReference>
<dbReference type="GO" id="GO:0016740">
    <property type="term" value="F:transferase activity"/>
    <property type="evidence" value="ECO:0007669"/>
    <property type="project" value="UniProtKB-KW"/>
</dbReference>
<dbReference type="SUPFAM" id="SSF53649">
    <property type="entry name" value="Alkaline phosphatase-like"/>
    <property type="match status" value="1"/>
</dbReference>
<reference evidence="9 10" key="1">
    <citation type="submission" date="2024-09" db="EMBL/GenBank/DDBJ databases">
        <authorList>
            <person name="Sun Q."/>
            <person name="Mori K."/>
        </authorList>
    </citation>
    <scope>NUCLEOTIDE SEQUENCE [LARGE SCALE GENOMIC DNA]</scope>
    <source>
        <strain evidence="9 10">CCM 7792</strain>
    </source>
</reference>
<dbReference type="EMBL" id="JBHLWP010000020">
    <property type="protein sequence ID" value="MFC0254257.1"/>
    <property type="molecule type" value="Genomic_DNA"/>
</dbReference>
<evidence type="ECO:0000313" key="10">
    <source>
        <dbReference type="Proteomes" id="UP001589773"/>
    </source>
</evidence>
<dbReference type="InterPro" id="IPR017850">
    <property type="entry name" value="Alkaline_phosphatase_core_sf"/>
</dbReference>
<feature type="transmembrane region" description="Helical" evidence="7">
    <location>
        <begin position="45"/>
        <end position="62"/>
    </location>
</feature>
<dbReference type="Proteomes" id="UP001589773">
    <property type="component" value="Unassembled WGS sequence"/>
</dbReference>
<name>A0ABV6FL69_9BURK</name>
<keyword evidence="10" id="KW-1185">Reference proteome</keyword>
<dbReference type="InterPro" id="IPR040423">
    <property type="entry name" value="PEA_transferase"/>
</dbReference>
<dbReference type="PANTHER" id="PTHR30443:SF0">
    <property type="entry name" value="PHOSPHOETHANOLAMINE TRANSFERASE EPTA"/>
    <property type="match status" value="1"/>
</dbReference>
<feature type="domain" description="Sulfatase N-terminal" evidence="8">
    <location>
        <begin position="261"/>
        <end position="554"/>
    </location>
</feature>
<feature type="transmembrane region" description="Helical" evidence="7">
    <location>
        <begin position="69"/>
        <end position="89"/>
    </location>
</feature>
<keyword evidence="3 9" id="KW-0808">Transferase</keyword>
<evidence type="ECO:0000256" key="3">
    <source>
        <dbReference type="ARBA" id="ARBA00022679"/>
    </source>
</evidence>
<dbReference type="Pfam" id="PF00884">
    <property type="entry name" value="Sulfatase"/>
    <property type="match status" value="1"/>
</dbReference>
<dbReference type="EC" id="2.7.-.-" evidence="9"/>
<evidence type="ECO:0000256" key="6">
    <source>
        <dbReference type="ARBA" id="ARBA00023136"/>
    </source>
</evidence>
<dbReference type="InterPro" id="IPR000917">
    <property type="entry name" value="Sulfatase_N"/>
</dbReference>
<gene>
    <name evidence="9" type="ORF">ACFFJK_20395</name>
</gene>
<evidence type="ECO:0000256" key="5">
    <source>
        <dbReference type="ARBA" id="ARBA00022989"/>
    </source>
</evidence>
<keyword evidence="6 7" id="KW-0472">Membrane</keyword>
<organism evidence="9 10">
    <name type="scientific">Massilia consociata</name>
    <dbReference type="NCBI Taxonomy" id="760117"/>
    <lineage>
        <taxon>Bacteria</taxon>
        <taxon>Pseudomonadati</taxon>
        <taxon>Pseudomonadota</taxon>
        <taxon>Betaproteobacteria</taxon>
        <taxon>Burkholderiales</taxon>
        <taxon>Oxalobacteraceae</taxon>
        <taxon>Telluria group</taxon>
        <taxon>Massilia</taxon>
    </lineage>
</organism>
<feature type="transmembrane region" description="Helical" evidence="7">
    <location>
        <begin position="150"/>
        <end position="168"/>
    </location>
</feature>
<feature type="transmembrane region" description="Helical" evidence="7">
    <location>
        <begin position="117"/>
        <end position="138"/>
    </location>
</feature>
<evidence type="ECO:0000259" key="8">
    <source>
        <dbReference type="Pfam" id="PF00884"/>
    </source>
</evidence>
<comment type="subcellular location">
    <subcellularLocation>
        <location evidence="1">Cell membrane</location>
        <topology evidence="1">Multi-pass membrane protein</topology>
    </subcellularLocation>
</comment>
<keyword evidence="5 7" id="KW-1133">Transmembrane helix</keyword>
<evidence type="ECO:0000256" key="2">
    <source>
        <dbReference type="ARBA" id="ARBA00022475"/>
    </source>
</evidence>
<sequence>MSRLSHLPPHPLLRPANLYLLLTYAALSAMPFAGIPLGVSPGDPWQLLGAGVFSWIAAWALCKRPAWFHWALLPAFLALPTELYLLTYYGQGISTHHLGIIAETSPSEAMEFLGGKAWLLGAVLLAMLLWFGSTWAVAWRTREFDWNDRSRWLVLAALGLAAAVLAYGQKFGVAQQASTPPPMRAAAAPAQGLPPLPGWAKLPFDTGIVAHSWPFGLAARGIDFYKERVYLAQLNRRSADFRFGAYQDGEDKQDGVGHGPQVVVLVLGESSRFDRWSLNGYARQTNPLLEQEENLVMLKDVITPVSATRLSVPVIISRKPAMQSLKDGFSEKSVLSAFREAGFKTFWISNQVSFGKFDTPVSVFAQEADDVQFLNLGSVSDASSHDAVLLEPLRRAIADPAQKVLVVLHTLGSHWNYGHRYPEEFDRWQPSLQALDKPDYTDTRIEPQINNSYDSAILYTDWFLANVIGILKESSLPASLLYVADHGQTLYDKSCRIAFHGHNTQYEFHIPAFVWYSSAYRERFPDKVEQLLRHRKARLSTENMFHTLLDMADIRYPGEQLERSFVNAALERHKRYVDSYGWTDYDDATMRGDCREVIARGKPLRRN</sequence>
<dbReference type="RefSeq" id="WP_379681524.1">
    <property type="nucleotide sequence ID" value="NZ_JBHLWP010000020.1"/>
</dbReference>
<proteinExistence type="predicted"/>
<comment type="caution">
    <text evidence="9">The sequence shown here is derived from an EMBL/GenBank/DDBJ whole genome shotgun (WGS) entry which is preliminary data.</text>
</comment>
<keyword evidence="2" id="KW-1003">Cell membrane</keyword>
<accession>A0ABV6FL69</accession>
<dbReference type="CDD" id="cd16017">
    <property type="entry name" value="LptA"/>
    <property type="match status" value="1"/>
</dbReference>
<feature type="transmembrane region" description="Helical" evidence="7">
    <location>
        <begin position="21"/>
        <end position="39"/>
    </location>
</feature>
<protein>
    <submittedName>
        <fullName evidence="9">Phosphoethanolamine transferase</fullName>
        <ecNumber evidence="9">2.7.-.-</ecNumber>
    </submittedName>
</protein>
<dbReference type="InterPro" id="IPR058130">
    <property type="entry name" value="PEA_transf_C"/>
</dbReference>
<evidence type="ECO:0000313" key="9">
    <source>
        <dbReference type="EMBL" id="MFC0254257.1"/>
    </source>
</evidence>
<dbReference type="PANTHER" id="PTHR30443">
    <property type="entry name" value="INNER MEMBRANE PROTEIN"/>
    <property type="match status" value="1"/>
</dbReference>
<evidence type="ECO:0000256" key="7">
    <source>
        <dbReference type="SAM" id="Phobius"/>
    </source>
</evidence>